<dbReference type="RefSeq" id="WP_286056375.1">
    <property type="nucleotide sequence ID" value="NZ_JASVWF010000008.1"/>
</dbReference>
<reference evidence="2 3" key="1">
    <citation type="submission" date="2023-06" db="EMBL/GenBank/DDBJ databases">
        <title>Actinomycetospora Odt1-22.</title>
        <authorList>
            <person name="Supong K."/>
        </authorList>
    </citation>
    <scope>NUCLEOTIDE SEQUENCE [LARGE SCALE GENOMIC DNA]</scope>
    <source>
        <strain evidence="2 3">Odt1-22</strain>
    </source>
</reference>
<dbReference type="InterPro" id="IPR006311">
    <property type="entry name" value="TAT_signal"/>
</dbReference>
<comment type="caution">
    <text evidence="2">The sequence shown here is derived from an EMBL/GenBank/DDBJ whole genome shotgun (WGS) entry which is preliminary data.</text>
</comment>
<protein>
    <submittedName>
        <fullName evidence="2">Uncharacterized protein</fullName>
    </submittedName>
</protein>
<gene>
    <name evidence="2" type="ORF">QRT03_27640</name>
</gene>
<accession>A0ABT7MGI8</accession>
<dbReference type="Proteomes" id="UP001231924">
    <property type="component" value="Unassembled WGS sequence"/>
</dbReference>
<dbReference type="EMBL" id="JASVWF010000008">
    <property type="protein sequence ID" value="MDL5159770.1"/>
    <property type="molecule type" value="Genomic_DNA"/>
</dbReference>
<dbReference type="PROSITE" id="PS51318">
    <property type="entry name" value="TAT"/>
    <property type="match status" value="1"/>
</dbReference>
<proteinExistence type="predicted"/>
<keyword evidence="1" id="KW-0732">Signal</keyword>
<feature type="signal peptide" evidence="1">
    <location>
        <begin position="1"/>
        <end position="31"/>
    </location>
</feature>
<evidence type="ECO:0000313" key="3">
    <source>
        <dbReference type="Proteomes" id="UP001231924"/>
    </source>
</evidence>
<sequence>MSVPTRGIARHLVLAGSVAAGLLGTGAAALAAPAPAPVAGQTIPASCGDAVTASPGDTVRISSRTGKPYDVPVTAKSPSSQVWRAGVLCEVRVNVVQRPVAAAAPAAVVPLAPAAGTVPAAGALPPTAPVAPVAPAPALRTAPAAAPSAGQRALLTPGGVPAAAPGAALGSLPTMAPGVAPAPAPGAVLPPVVGDPSAAVTRAADGRPDTGDAPSDVPLVLGALGVGAAAAAAIRYRMLHRRMTDAQPAPAPVPAPPAPAVVPAAQHAEDVTRFAAAPIDPSLAETAFVPRVEEGMTVLDPFADTAFVEPVPAGRL</sequence>
<organism evidence="2 3">
    <name type="scientific">Actinomycetospora termitidis</name>
    <dbReference type="NCBI Taxonomy" id="3053470"/>
    <lineage>
        <taxon>Bacteria</taxon>
        <taxon>Bacillati</taxon>
        <taxon>Actinomycetota</taxon>
        <taxon>Actinomycetes</taxon>
        <taxon>Pseudonocardiales</taxon>
        <taxon>Pseudonocardiaceae</taxon>
        <taxon>Actinomycetospora</taxon>
    </lineage>
</organism>
<name>A0ABT7MGI8_9PSEU</name>
<evidence type="ECO:0000256" key="1">
    <source>
        <dbReference type="SAM" id="SignalP"/>
    </source>
</evidence>
<feature type="chain" id="PRO_5047531701" evidence="1">
    <location>
        <begin position="32"/>
        <end position="316"/>
    </location>
</feature>
<evidence type="ECO:0000313" key="2">
    <source>
        <dbReference type="EMBL" id="MDL5159770.1"/>
    </source>
</evidence>
<keyword evidence="3" id="KW-1185">Reference proteome</keyword>